<name>A0ABR1KZB5_9PEZI</name>
<dbReference type="EMBL" id="JBBPHU010000001">
    <property type="protein sequence ID" value="KAK7523680.1"/>
    <property type="molecule type" value="Genomic_DNA"/>
</dbReference>
<protein>
    <submittedName>
        <fullName evidence="2">Uncharacterized protein</fullName>
    </submittedName>
</protein>
<feature type="region of interest" description="Disordered" evidence="1">
    <location>
        <begin position="1"/>
        <end position="51"/>
    </location>
</feature>
<feature type="compositionally biased region" description="Polar residues" evidence="1">
    <location>
        <begin position="1"/>
        <end position="18"/>
    </location>
</feature>
<sequence length="134" mass="14329">MSAPTATTEPLNRNYTSESDSDVQARGGRRTKALAPRVGATAEEPLPHLANPAGTAEPYTFIFIDPQHLPDIEAFSFVKKHSLTNPPTGTLLKGATDADGKQKDPALLLGIKLDLDAEIHLTARVRGDIAIGLY</sequence>
<dbReference type="Proteomes" id="UP001363622">
    <property type="component" value="Unassembled WGS sequence"/>
</dbReference>
<organism evidence="2 3">
    <name type="scientific">Phyllosticta citriasiana</name>
    <dbReference type="NCBI Taxonomy" id="595635"/>
    <lineage>
        <taxon>Eukaryota</taxon>
        <taxon>Fungi</taxon>
        <taxon>Dikarya</taxon>
        <taxon>Ascomycota</taxon>
        <taxon>Pezizomycotina</taxon>
        <taxon>Dothideomycetes</taxon>
        <taxon>Dothideomycetes incertae sedis</taxon>
        <taxon>Botryosphaeriales</taxon>
        <taxon>Phyllostictaceae</taxon>
        <taxon>Phyllosticta</taxon>
    </lineage>
</organism>
<reference evidence="2 3" key="1">
    <citation type="submission" date="2024-04" db="EMBL/GenBank/DDBJ databases">
        <title>Phyllosticta paracitricarpa is synonymous to the EU quarantine fungus P. citricarpa based on phylogenomic analyses.</title>
        <authorList>
            <consortium name="Lawrence Berkeley National Laboratory"/>
            <person name="Van Ingen-Buijs V.A."/>
            <person name="Van Westerhoven A.C."/>
            <person name="Haridas S."/>
            <person name="Skiadas P."/>
            <person name="Martin F."/>
            <person name="Groenewald J.Z."/>
            <person name="Crous P.W."/>
            <person name="Seidl M.F."/>
        </authorList>
    </citation>
    <scope>NUCLEOTIDE SEQUENCE [LARGE SCALE GENOMIC DNA]</scope>
    <source>
        <strain evidence="2 3">CBS 123371</strain>
    </source>
</reference>
<gene>
    <name evidence="2" type="ORF">IWZ03DRAFT_410527</name>
</gene>
<keyword evidence="3" id="KW-1185">Reference proteome</keyword>
<comment type="caution">
    <text evidence="2">The sequence shown here is derived from an EMBL/GenBank/DDBJ whole genome shotgun (WGS) entry which is preliminary data.</text>
</comment>
<proteinExistence type="predicted"/>
<accession>A0ABR1KZB5</accession>
<evidence type="ECO:0000313" key="3">
    <source>
        <dbReference type="Proteomes" id="UP001363622"/>
    </source>
</evidence>
<evidence type="ECO:0000256" key="1">
    <source>
        <dbReference type="SAM" id="MobiDB-lite"/>
    </source>
</evidence>
<evidence type="ECO:0000313" key="2">
    <source>
        <dbReference type="EMBL" id="KAK7523680.1"/>
    </source>
</evidence>